<keyword evidence="3" id="KW-1185">Reference proteome</keyword>
<sequence length="523" mass="57775">MPNRKAHPGAFTSTGVDDRRPHKYAEFEGKKHDASSVKKIVQSLSDRYAAVISPLACKRKSSCSNRAPSLKTMKTTAATSLLPLHPPISISCRPATHSTSRKHSHSSTAPSARRHNAPPRAMPKGMVHMQAFACTETPVALPPTHVTKLRSKYAEPKRTGHRVDPPLTTSLRVESNTVADRMSGSMESQTPRMDLHKSLLVESRTLRTRQTCHALETLSSDPNIKGSREWKQLETLLKQKDNELDNLQTAGLMLKEVCVKQDDEIKTLKAAFPSTLREVGELRNVCKKQEEELAQSRVALPVLQAQVATLTQQLMSLAEDFKQMKSLKEGSQDTVSSQIHEKEASNCSNSCLSMEPSPATSAYSEHLVQSRRGQNAGTSCEDKLSPDRICKPASVRYSRLEQLLSAETSTDTKRKMGLNAVPPAEHVMKGIGKRVSKQLRAEKGIGDSLQELETGSYEKEHTFHDRYISATTDSRSSSTRSSNLEPIKSILNCGSPHPLEGFCVSQKQEVQPTKVSVWNLKPT</sequence>
<dbReference type="AlphaFoldDB" id="A0A8T2U7D3"/>
<evidence type="ECO:0000313" key="3">
    <source>
        <dbReference type="Proteomes" id="UP000825935"/>
    </source>
</evidence>
<comment type="caution">
    <text evidence="2">The sequence shown here is derived from an EMBL/GenBank/DDBJ whole genome shotgun (WGS) entry which is preliminary data.</text>
</comment>
<evidence type="ECO:0000256" key="1">
    <source>
        <dbReference type="SAM" id="MobiDB-lite"/>
    </source>
</evidence>
<dbReference type="Proteomes" id="UP000825935">
    <property type="component" value="Chromosome 9"/>
</dbReference>
<dbReference type="EMBL" id="CM035414">
    <property type="protein sequence ID" value="KAH7429294.1"/>
    <property type="molecule type" value="Genomic_DNA"/>
</dbReference>
<name>A0A8T2U7D3_CERRI</name>
<feature type="region of interest" description="Disordered" evidence="1">
    <location>
        <begin position="1"/>
        <end position="21"/>
    </location>
</feature>
<dbReference type="PANTHER" id="PTHR35493">
    <property type="entry name" value="STRUCTURAL MAINTENANCE OF CHROMOSOMES PROTEIN"/>
    <property type="match status" value="1"/>
</dbReference>
<protein>
    <submittedName>
        <fullName evidence="2">Uncharacterized protein</fullName>
    </submittedName>
</protein>
<evidence type="ECO:0000313" key="2">
    <source>
        <dbReference type="EMBL" id="KAH7429294.1"/>
    </source>
</evidence>
<feature type="region of interest" description="Disordered" evidence="1">
    <location>
        <begin position="94"/>
        <end position="119"/>
    </location>
</feature>
<organism evidence="2 3">
    <name type="scientific">Ceratopteris richardii</name>
    <name type="common">Triangle waterfern</name>
    <dbReference type="NCBI Taxonomy" id="49495"/>
    <lineage>
        <taxon>Eukaryota</taxon>
        <taxon>Viridiplantae</taxon>
        <taxon>Streptophyta</taxon>
        <taxon>Embryophyta</taxon>
        <taxon>Tracheophyta</taxon>
        <taxon>Polypodiopsida</taxon>
        <taxon>Polypodiidae</taxon>
        <taxon>Polypodiales</taxon>
        <taxon>Pteridineae</taxon>
        <taxon>Pteridaceae</taxon>
        <taxon>Parkerioideae</taxon>
        <taxon>Ceratopteris</taxon>
    </lineage>
</organism>
<dbReference type="OMA" id="ICASPRF"/>
<gene>
    <name evidence="2" type="ORF">KP509_09G040400</name>
</gene>
<reference evidence="2" key="1">
    <citation type="submission" date="2021-08" db="EMBL/GenBank/DDBJ databases">
        <title>WGS assembly of Ceratopteris richardii.</title>
        <authorList>
            <person name="Marchant D.B."/>
            <person name="Chen G."/>
            <person name="Jenkins J."/>
            <person name="Shu S."/>
            <person name="Leebens-Mack J."/>
            <person name="Grimwood J."/>
            <person name="Schmutz J."/>
            <person name="Soltis P."/>
            <person name="Soltis D."/>
            <person name="Chen Z.-H."/>
        </authorList>
    </citation>
    <scope>NUCLEOTIDE SEQUENCE</scope>
    <source>
        <strain evidence="2">Whitten #5841</strain>
        <tissue evidence="2">Leaf</tissue>
    </source>
</reference>
<proteinExistence type="predicted"/>
<accession>A0A8T2U7D3</accession>
<dbReference type="OrthoDB" id="1924435at2759"/>
<dbReference type="PANTHER" id="PTHR35493:SF1">
    <property type="entry name" value="STRUCTURAL MAINTENANCE OF CHROMOSOMES PROTEIN"/>
    <property type="match status" value="1"/>
</dbReference>